<dbReference type="EMBL" id="BGPR01002421">
    <property type="protein sequence ID" value="GBM73132.1"/>
    <property type="molecule type" value="Genomic_DNA"/>
</dbReference>
<accession>A0A4Y2I6S5</accession>
<proteinExistence type="predicted"/>
<dbReference type="PANTHER" id="PTHR30575">
    <property type="entry name" value="PEPTIDASE M20"/>
    <property type="match status" value="1"/>
</dbReference>
<evidence type="ECO:0000313" key="1">
    <source>
        <dbReference type="EMBL" id="GBM73132.1"/>
    </source>
</evidence>
<name>A0A4Y2I6S5_ARAVE</name>
<gene>
    <name evidence="1" type="ORF">AVEN_46278_1</name>
</gene>
<comment type="caution">
    <text evidence="1">The sequence shown here is derived from an EMBL/GenBank/DDBJ whole genome shotgun (WGS) entry which is preliminary data.</text>
</comment>
<sequence>MSRAQFTKLLAISFKNLQVLPYTLCCNCVIPTDFPPGSVVPTGSTDMGNVSHVIPSIHPFFDIGTEAINHAKEFTEASGDPKSQGPTLKVAKVLALTALKLMRCPDTLQKVKKQFEADIGQDL</sequence>
<dbReference type="PANTHER" id="PTHR30575:SF0">
    <property type="entry name" value="XAA-ARG DIPEPTIDASE"/>
    <property type="match status" value="1"/>
</dbReference>
<dbReference type="AlphaFoldDB" id="A0A4Y2I6S5"/>
<protein>
    <submittedName>
        <fullName evidence="1">Uncharacterized protein</fullName>
    </submittedName>
</protein>
<dbReference type="OrthoDB" id="6419776at2759"/>
<dbReference type="Gene3D" id="3.40.630.10">
    <property type="entry name" value="Zn peptidases"/>
    <property type="match status" value="1"/>
</dbReference>
<reference evidence="1 2" key="1">
    <citation type="journal article" date="2019" name="Sci. Rep.">
        <title>Orb-weaving spider Araneus ventricosus genome elucidates the spidroin gene catalogue.</title>
        <authorList>
            <person name="Kono N."/>
            <person name="Nakamura H."/>
            <person name="Ohtoshi R."/>
            <person name="Moran D.A.P."/>
            <person name="Shinohara A."/>
            <person name="Yoshida Y."/>
            <person name="Fujiwara M."/>
            <person name="Mori M."/>
            <person name="Tomita M."/>
            <person name="Arakawa K."/>
        </authorList>
    </citation>
    <scope>NUCLEOTIDE SEQUENCE [LARGE SCALE GENOMIC DNA]</scope>
</reference>
<dbReference type="SUPFAM" id="SSF53187">
    <property type="entry name" value="Zn-dependent exopeptidases"/>
    <property type="match status" value="1"/>
</dbReference>
<keyword evidence="2" id="KW-1185">Reference proteome</keyword>
<dbReference type="GO" id="GO:0016805">
    <property type="term" value="F:dipeptidase activity"/>
    <property type="evidence" value="ECO:0007669"/>
    <property type="project" value="TreeGrafter"/>
</dbReference>
<organism evidence="1 2">
    <name type="scientific">Araneus ventricosus</name>
    <name type="common">Orbweaver spider</name>
    <name type="synonym">Epeira ventricosa</name>
    <dbReference type="NCBI Taxonomy" id="182803"/>
    <lineage>
        <taxon>Eukaryota</taxon>
        <taxon>Metazoa</taxon>
        <taxon>Ecdysozoa</taxon>
        <taxon>Arthropoda</taxon>
        <taxon>Chelicerata</taxon>
        <taxon>Arachnida</taxon>
        <taxon>Araneae</taxon>
        <taxon>Araneomorphae</taxon>
        <taxon>Entelegynae</taxon>
        <taxon>Araneoidea</taxon>
        <taxon>Araneidae</taxon>
        <taxon>Araneus</taxon>
    </lineage>
</organism>
<dbReference type="Proteomes" id="UP000499080">
    <property type="component" value="Unassembled WGS sequence"/>
</dbReference>
<dbReference type="InterPro" id="IPR052030">
    <property type="entry name" value="Peptidase_M20/M20A_hydrolases"/>
</dbReference>
<evidence type="ECO:0000313" key="2">
    <source>
        <dbReference type="Proteomes" id="UP000499080"/>
    </source>
</evidence>